<dbReference type="PRINTS" id="PR00476">
    <property type="entry name" value="PHFRCTKINASE"/>
</dbReference>
<comment type="caution">
    <text evidence="10">Lacks conserved residue(s) required for the propagation of feature annotation.</text>
</comment>
<gene>
    <name evidence="10" type="primary">pfkA</name>
    <name evidence="12" type="ordered locus">cu0738</name>
</gene>
<feature type="binding site" evidence="10">
    <location>
        <begin position="131"/>
        <end position="132"/>
    </location>
    <ligand>
        <name>ATP</name>
        <dbReference type="ChEBI" id="CHEBI:30616"/>
    </ligand>
</feature>
<feature type="binding site" description="in other chain" evidence="10">
    <location>
        <begin position="228"/>
        <end position="230"/>
    </location>
    <ligand>
        <name>substrate</name>
        <note>ligand shared between dimeric partners</note>
    </ligand>
</feature>
<comment type="cofactor">
    <cofactor evidence="1 10">
        <name>Mg(2+)</name>
        <dbReference type="ChEBI" id="CHEBI:18420"/>
    </cofactor>
</comment>
<dbReference type="NCBIfam" id="NF002872">
    <property type="entry name" value="PRK03202.1"/>
    <property type="match status" value="1"/>
</dbReference>
<feature type="binding site" evidence="10">
    <location>
        <position position="221"/>
    </location>
    <ligand>
        <name>substrate</name>
        <note>ligand shared between dimeric partners</note>
    </ligand>
</feature>
<evidence type="ECO:0000256" key="9">
    <source>
        <dbReference type="ARBA" id="ARBA00023152"/>
    </source>
</evidence>
<feature type="binding site" description="in other chain" evidence="10">
    <location>
        <begin position="184"/>
        <end position="186"/>
    </location>
    <ligand>
        <name>substrate</name>
        <note>ligand shared between dimeric partners</note>
    </ligand>
</feature>
<keyword evidence="8 10" id="KW-0460">Magnesium</keyword>
<name>B1VG09_CORU7</name>
<dbReference type="GO" id="GO:0046872">
    <property type="term" value="F:metal ion binding"/>
    <property type="evidence" value="ECO:0007669"/>
    <property type="project" value="UniProtKB-KW"/>
</dbReference>
<evidence type="ECO:0000256" key="1">
    <source>
        <dbReference type="ARBA" id="ARBA00001946"/>
    </source>
</evidence>
<evidence type="ECO:0000313" key="13">
    <source>
        <dbReference type="Proteomes" id="UP000001727"/>
    </source>
</evidence>
<dbReference type="PANTHER" id="PTHR13697">
    <property type="entry name" value="PHOSPHOFRUCTOKINASE"/>
    <property type="match status" value="1"/>
</dbReference>
<comment type="pathway">
    <text evidence="3 10">Carbohydrate degradation; glycolysis; D-glyceraldehyde 3-phosphate and glycerone phosphate from D-glucose: step 3/4.</text>
</comment>
<evidence type="ECO:0000256" key="3">
    <source>
        <dbReference type="ARBA" id="ARBA00004679"/>
    </source>
</evidence>
<dbReference type="KEGG" id="cur:cu0738"/>
<keyword evidence="6 10" id="KW-0479">Metal-binding</keyword>
<dbReference type="GO" id="GO:0030388">
    <property type="term" value="P:fructose 1,6-bisphosphate metabolic process"/>
    <property type="evidence" value="ECO:0007669"/>
    <property type="project" value="TreeGrafter"/>
</dbReference>
<keyword evidence="7 10" id="KW-0418">Kinase</keyword>
<dbReference type="eggNOG" id="COG0205">
    <property type="taxonomic scope" value="Bacteria"/>
</dbReference>
<dbReference type="GO" id="GO:0047334">
    <property type="term" value="F:diphosphate-fructose-6-phosphate 1-phosphotransferase activity"/>
    <property type="evidence" value="ECO:0007669"/>
    <property type="project" value="InterPro"/>
</dbReference>
<feature type="binding site" evidence="10">
    <location>
        <position position="328"/>
    </location>
    <ligand>
        <name>substrate</name>
        <note>ligand shared between dimeric partners</note>
    </ligand>
</feature>
<evidence type="ECO:0000256" key="5">
    <source>
        <dbReference type="ARBA" id="ARBA00022679"/>
    </source>
</evidence>
<dbReference type="InterPro" id="IPR015912">
    <property type="entry name" value="Phosphofructokinase_CS"/>
</dbReference>
<feature type="binding site" description="in other chain" evidence="10">
    <location>
        <position position="281"/>
    </location>
    <ligand>
        <name>substrate</name>
        <note>ligand shared between dimeric partners</note>
    </ligand>
</feature>
<comment type="function">
    <text evidence="10">Catalyzes the phosphorylation of D-fructose 6-phosphate to fructose 1,6-bisphosphate by ATP, the first committing step of glycolysis.</text>
</comment>
<evidence type="ECO:0000313" key="12">
    <source>
        <dbReference type="EMBL" id="CAQ04698.1"/>
    </source>
</evidence>
<dbReference type="GO" id="GO:0048029">
    <property type="term" value="F:monosaccharide binding"/>
    <property type="evidence" value="ECO:0007669"/>
    <property type="project" value="TreeGrafter"/>
</dbReference>
<feature type="domain" description="Phosphofructokinase" evidence="11">
    <location>
        <begin position="61"/>
        <end position="359"/>
    </location>
</feature>
<feature type="binding site" evidence="10">
    <location>
        <position position="162"/>
    </location>
    <ligand>
        <name>Mg(2+)</name>
        <dbReference type="ChEBI" id="CHEBI:18420"/>
        <note>catalytic</note>
    </ligand>
</feature>
<protein>
    <recommendedName>
        <fullName evidence="10">ATP-dependent 6-phosphofructokinase</fullName>
        <shortName evidence="10">ATP-PFK</shortName>
        <shortName evidence="10">Phosphofructokinase</shortName>
        <ecNumber evidence="10">2.7.1.11</ecNumber>
    </recommendedName>
    <alternativeName>
        <fullName evidence="10">Phosphohexokinase</fullName>
    </alternativeName>
</protein>
<dbReference type="Pfam" id="PF00365">
    <property type="entry name" value="PFK"/>
    <property type="match status" value="1"/>
</dbReference>
<dbReference type="Gene3D" id="3.40.50.450">
    <property type="match status" value="1"/>
</dbReference>
<comment type="subcellular location">
    <subcellularLocation>
        <location evidence="2 10">Cytoplasm</location>
    </subcellularLocation>
</comment>
<dbReference type="InterPro" id="IPR012829">
    <property type="entry name" value="Phosphofructokinase_III"/>
</dbReference>
<dbReference type="Proteomes" id="UP000001727">
    <property type="component" value="Chromosome"/>
</dbReference>
<keyword evidence="4 10" id="KW-0963">Cytoplasm</keyword>
<evidence type="ECO:0000256" key="8">
    <source>
        <dbReference type="ARBA" id="ARBA00022842"/>
    </source>
</evidence>
<dbReference type="PROSITE" id="PS00433">
    <property type="entry name" value="PHOSPHOFRUCTOKINASE"/>
    <property type="match status" value="1"/>
</dbReference>
<comment type="similarity">
    <text evidence="10">Belongs to the phosphofructokinase type A (PFKA) family. Mixed-substrate PFK group III subfamily.</text>
</comment>
<dbReference type="GO" id="GO:0061621">
    <property type="term" value="P:canonical glycolysis"/>
    <property type="evidence" value="ECO:0007669"/>
    <property type="project" value="TreeGrafter"/>
</dbReference>
<dbReference type="HOGENOM" id="CLU_020655_0_0_11"/>
<dbReference type="STRING" id="504474.cu0738"/>
<reference evidence="12 13" key="1">
    <citation type="journal article" date="2008" name="J. Biotechnol.">
        <title>The lifestyle of Corynebacterium urealyticum derived from its complete genome sequence established by pyrosequencing.</title>
        <authorList>
            <person name="Tauch A."/>
            <person name="Trost E."/>
            <person name="Tilker A."/>
            <person name="Ludewig U."/>
            <person name="Schneiker S."/>
            <person name="Goesmann A."/>
            <person name="Arnold W."/>
            <person name="Bekel T."/>
            <person name="Brinkrolf K."/>
            <person name="Brune I."/>
            <person name="Goetker S."/>
            <person name="Kalinowski J."/>
            <person name="Kamp P.-B."/>
            <person name="Lobo F.P."/>
            <person name="Viehoever P."/>
            <person name="Weisshaar B."/>
            <person name="Soriano F."/>
            <person name="Droege M."/>
            <person name="Puehler A."/>
        </authorList>
    </citation>
    <scope>NUCLEOTIDE SEQUENCE [LARGE SCALE GENOMIC DNA]</scope>
    <source>
        <strain evidence="13">ATCC 43042 / DSM 7109</strain>
    </source>
</reference>
<dbReference type="PANTHER" id="PTHR13697:SF52">
    <property type="entry name" value="ATP-DEPENDENT 6-PHOSPHOFRUCTOKINASE 3"/>
    <property type="match status" value="1"/>
</dbReference>
<dbReference type="EC" id="2.7.1.11" evidence="10"/>
<evidence type="ECO:0000256" key="2">
    <source>
        <dbReference type="ARBA" id="ARBA00004496"/>
    </source>
</evidence>
<feature type="active site" description="Proton acceptor" evidence="10">
    <location>
        <position position="186"/>
    </location>
</feature>
<dbReference type="SUPFAM" id="SSF53784">
    <property type="entry name" value="Phosphofructokinase"/>
    <property type="match status" value="1"/>
</dbReference>
<evidence type="ECO:0000256" key="7">
    <source>
        <dbReference type="ARBA" id="ARBA00022777"/>
    </source>
</evidence>
<evidence type="ECO:0000259" key="11">
    <source>
        <dbReference type="Pfam" id="PF00365"/>
    </source>
</evidence>
<dbReference type="InterPro" id="IPR035966">
    <property type="entry name" value="PKF_sf"/>
</dbReference>
<keyword evidence="13" id="KW-1185">Reference proteome</keyword>
<dbReference type="FunFam" id="3.40.50.460:FF:000002">
    <property type="entry name" value="ATP-dependent 6-phosphofructokinase"/>
    <property type="match status" value="1"/>
</dbReference>
<dbReference type="GO" id="GO:0003872">
    <property type="term" value="F:6-phosphofructokinase activity"/>
    <property type="evidence" value="ECO:0007669"/>
    <property type="project" value="UniProtKB-UniRule"/>
</dbReference>
<evidence type="ECO:0000256" key="10">
    <source>
        <dbReference type="HAMAP-Rule" id="MF_01976"/>
    </source>
</evidence>
<evidence type="ECO:0000256" key="6">
    <source>
        <dbReference type="ARBA" id="ARBA00022723"/>
    </source>
</evidence>
<keyword evidence="10" id="KW-0067">ATP-binding</keyword>
<dbReference type="GO" id="GO:0016208">
    <property type="term" value="F:AMP binding"/>
    <property type="evidence" value="ECO:0007669"/>
    <property type="project" value="TreeGrafter"/>
</dbReference>
<dbReference type="EMBL" id="AM942444">
    <property type="protein sequence ID" value="CAQ04698.1"/>
    <property type="molecule type" value="Genomic_DNA"/>
</dbReference>
<feature type="binding site" evidence="10">
    <location>
        <begin position="161"/>
        <end position="164"/>
    </location>
    <ligand>
        <name>ATP</name>
        <dbReference type="ChEBI" id="CHEBI:30616"/>
    </ligand>
</feature>
<dbReference type="HAMAP" id="MF_01976">
    <property type="entry name" value="Phosphofructokinase_III"/>
    <property type="match status" value="1"/>
</dbReference>
<dbReference type="GO" id="GO:0070095">
    <property type="term" value="F:fructose-6-phosphate binding"/>
    <property type="evidence" value="ECO:0007669"/>
    <property type="project" value="TreeGrafter"/>
</dbReference>
<keyword evidence="5 10" id="KW-0808">Transferase</keyword>
<dbReference type="UniPathway" id="UPA00109">
    <property type="reaction ID" value="UER00182"/>
</dbReference>
<dbReference type="GO" id="GO:0042802">
    <property type="term" value="F:identical protein binding"/>
    <property type="evidence" value="ECO:0007669"/>
    <property type="project" value="TreeGrafter"/>
</dbReference>
<dbReference type="AlphaFoldDB" id="B1VG09"/>
<dbReference type="GO" id="GO:0006002">
    <property type="term" value="P:fructose 6-phosphate metabolic process"/>
    <property type="evidence" value="ECO:0007669"/>
    <property type="project" value="InterPro"/>
</dbReference>
<organism evidence="12 13">
    <name type="scientific">Corynebacterium urealyticum (strain ATCC 43042 / DSM 7109)</name>
    <dbReference type="NCBI Taxonomy" id="504474"/>
    <lineage>
        <taxon>Bacteria</taxon>
        <taxon>Bacillati</taxon>
        <taxon>Actinomycetota</taxon>
        <taxon>Actinomycetes</taxon>
        <taxon>Mycobacteriales</taxon>
        <taxon>Corynebacteriaceae</taxon>
        <taxon>Corynebacterium</taxon>
    </lineage>
</organism>
<proteinExistence type="inferred from homology"/>
<feature type="site" description="Important for substrate specificity; cannot use PPi as phosphoryl donor" evidence="10">
    <location>
        <position position="163"/>
    </location>
</feature>
<accession>B1VG09</accession>
<comment type="subunit">
    <text evidence="10">Homodimer or homotetramer.</text>
</comment>
<dbReference type="Gene3D" id="3.40.50.460">
    <property type="entry name" value="Phosphofructokinase domain"/>
    <property type="match status" value="1"/>
</dbReference>
<keyword evidence="10" id="KW-0547">Nucleotide-binding</keyword>
<dbReference type="GO" id="GO:0005945">
    <property type="term" value="C:6-phosphofructokinase complex"/>
    <property type="evidence" value="ECO:0007669"/>
    <property type="project" value="TreeGrafter"/>
</dbReference>
<dbReference type="GO" id="GO:0005524">
    <property type="term" value="F:ATP binding"/>
    <property type="evidence" value="ECO:0007669"/>
    <property type="project" value="UniProtKB-KW"/>
</dbReference>
<feature type="binding site" description="in other chain" evidence="10">
    <location>
        <begin position="334"/>
        <end position="337"/>
    </location>
    <ligand>
        <name>substrate</name>
        <note>ligand shared between dimeric partners</note>
    </ligand>
</feature>
<dbReference type="NCBIfam" id="TIGR02483">
    <property type="entry name" value="PFK_mixed"/>
    <property type="match status" value="1"/>
</dbReference>
<dbReference type="InterPro" id="IPR022953">
    <property type="entry name" value="ATP_PFK"/>
</dbReference>
<feature type="binding site" evidence="10">
    <location>
        <position position="69"/>
    </location>
    <ligand>
        <name>ATP</name>
        <dbReference type="ChEBI" id="CHEBI:30616"/>
    </ligand>
</feature>
<sequence length="404" mass="43509">MPSASPSSRLLLHCWSGSWLRPSRGVPSQDQARATSVAGIRLQRNHTCRWHSSGGELEDMRIAILTSGGDCPGLNAVIRGVVRTAGAAGVEVIGFEDGYQGLVENRVVPLYDDAYIDRIIRYGGTILGTGRLHPDKFKAQIDTIKANLAEHEVDALIPIGGDGTLRGAQFLHDNGIPVVGIPQTIDNDVDGMDYTFGFDSAVAVATEAIDRLHTTAESHKRVMIVEVMGRHTGWIALHAGMAGGAHDVLLPEFPFDIDEVCARMEKRFEQGERYGIICVAEGAEPKGGNLDGQGDGEEELDEFGHVKLQGMGYQVARAVEKRLGVEVRSSVLGHLQRGGTPTAFDRVLATRCGVNATKAVLEGKTGKVAALHGEKIDLIDFDQAVGRVKSVPDYRYQNLQGLLG</sequence>
<evidence type="ECO:0000256" key="4">
    <source>
        <dbReference type="ARBA" id="ARBA00022490"/>
    </source>
</evidence>
<dbReference type="InterPro" id="IPR000023">
    <property type="entry name" value="Phosphofructokinase_dom"/>
</dbReference>
<keyword evidence="9 10" id="KW-0324">Glycolysis</keyword>
<comment type="catalytic activity">
    <reaction evidence="10">
        <text>beta-D-fructose 6-phosphate + ATP = beta-D-fructose 1,6-bisphosphate + ADP + H(+)</text>
        <dbReference type="Rhea" id="RHEA:16109"/>
        <dbReference type="ChEBI" id="CHEBI:15378"/>
        <dbReference type="ChEBI" id="CHEBI:30616"/>
        <dbReference type="ChEBI" id="CHEBI:32966"/>
        <dbReference type="ChEBI" id="CHEBI:57634"/>
        <dbReference type="ChEBI" id="CHEBI:456216"/>
        <dbReference type="EC" id="2.7.1.11"/>
    </reaction>
</comment>